<gene>
    <name evidence="2" type="ORF">GMA8713_04392</name>
</gene>
<feature type="compositionally biased region" description="Basic and acidic residues" evidence="1">
    <location>
        <begin position="237"/>
        <end position="251"/>
    </location>
</feature>
<feature type="compositionally biased region" description="Polar residues" evidence="1">
    <location>
        <begin position="215"/>
        <end position="235"/>
    </location>
</feature>
<evidence type="ECO:0000313" key="2">
    <source>
        <dbReference type="EMBL" id="CZF86358.1"/>
    </source>
</evidence>
<dbReference type="RefSeq" id="WP_062714200.1">
    <property type="nucleotide sequence ID" value="NZ_CAWRCI010000062.1"/>
</dbReference>
<name>A0A128FHT9_9GAMM</name>
<accession>A0A128FHT9</accession>
<protein>
    <submittedName>
        <fullName evidence="2">Uncharacterized protein</fullName>
    </submittedName>
</protein>
<feature type="compositionally biased region" description="Basic and acidic residues" evidence="1">
    <location>
        <begin position="431"/>
        <end position="441"/>
    </location>
</feature>
<feature type="region of interest" description="Disordered" evidence="1">
    <location>
        <begin position="431"/>
        <end position="457"/>
    </location>
</feature>
<proteinExistence type="predicted"/>
<dbReference type="OrthoDB" id="8477333at2"/>
<reference evidence="3" key="1">
    <citation type="submission" date="2016-02" db="EMBL/GenBank/DDBJ databases">
        <authorList>
            <person name="Rodrigo-Torres Lidia"/>
            <person name="Arahal R.David."/>
        </authorList>
    </citation>
    <scope>NUCLEOTIDE SEQUENCE [LARGE SCALE GENOMIC DNA]</scope>
    <source>
        <strain evidence="3">CECT 8713</strain>
    </source>
</reference>
<keyword evidence="3" id="KW-1185">Reference proteome</keyword>
<feature type="region of interest" description="Disordered" evidence="1">
    <location>
        <begin position="215"/>
        <end position="251"/>
    </location>
</feature>
<dbReference type="EMBL" id="FIZY01000062">
    <property type="protein sequence ID" value="CZF86358.1"/>
    <property type="molecule type" value="Genomic_DNA"/>
</dbReference>
<organism evidence="2 3">
    <name type="scientific">Grimontia marina</name>
    <dbReference type="NCBI Taxonomy" id="646534"/>
    <lineage>
        <taxon>Bacteria</taxon>
        <taxon>Pseudomonadati</taxon>
        <taxon>Pseudomonadota</taxon>
        <taxon>Gammaproteobacteria</taxon>
        <taxon>Vibrionales</taxon>
        <taxon>Vibrionaceae</taxon>
        <taxon>Grimontia</taxon>
    </lineage>
</organism>
<evidence type="ECO:0000313" key="3">
    <source>
        <dbReference type="Proteomes" id="UP000073601"/>
    </source>
</evidence>
<dbReference type="AlphaFoldDB" id="A0A128FHT9"/>
<dbReference type="Proteomes" id="UP000073601">
    <property type="component" value="Unassembled WGS sequence"/>
</dbReference>
<sequence>MSQTEPMIKFDDGGNPSLLRYDLPASTAFTYEQVSELVIPSKFKRKKSTDSTSNQEKSGQTVVPMTMMAMKAHAISPLWHAVLANETDENVNEQLIQPAPVNDDIEDTPIQNEAIVQTAVQPLDYVINKYGMAQVQNMLENGYVIDSYVGISGIPNYDLYLPNLTSVPTIRLVEKITVRNYLGDYGAGRVVDSFSLLPGEEVELSIRSFEQTKTNRSETQSILDAHSSDTQSELTESLDRESKTEFSEDTQDKWRLEGRTDYRMKTSAKVSILELFSGGGESQLNVSVSGGYETQTNTHRANTQKTAESALKKHIDKVNAKREVNVQVDRSSSHTEENEFSEKRTIRNINVSRTLNFVARQMNQEYLSTFALTGAYLEVDYGTPASIKRYELYELDAFFEDCIANQQYREDVTKVLYRMLASIRDHQGNTRSLIKPERIDETDGTNKQNAQEKSTKEENNILPIKNTLLSVDHHVTTPVSNIGGKPIDVPGIVLAVNQNILQTSGVVVEALLGQSNALDPYSMGLQANEVRRRELENGERKLKTHVINALIDIANQPEHKENAIAAISALQTIHNDCCEEEKGDSA</sequence>
<evidence type="ECO:0000256" key="1">
    <source>
        <dbReference type="SAM" id="MobiDB-lite"/>
    </source>
</evidence>